<reference evidence="1" key="1">
    <citation type="submission" date="2022-07" db="EMBL/GenBank/DDBJ databases">
        <title>Phylogenomic reconstructions and comparative analyses of Kickxellomycotina fungi.</title>
        <authorList>
            <person name="Reynolds N.K."/>
            <person name="Stajich J.E."/>
            <person name="Barry K."/>
            <person name="Grigoriev I.V."/>
            <person name="Crous P."/>
            <person name="Smith M.E."/>
        </authorList>
    </citation>
    <scope>NUCLEOTIDE SEQUENCE</scope>
    <source>
        <strain evidence="1">NBRC 32514</strain>
    </source>
</reference>
<sequence length="148" mass="16042">MNPVTIYTAGICVDENTDSVTCAFGVFFSTKSRLNKGQITASFTGGGVHAALEGIRSVLQSIYMHGSGPYMHIPVVIKTNVAEAAEYAKRPWTAPFECRELAKIVKMLCCERLLPARVEEYAQGDMALGGTEAVARALIAAQRSQRIE</sequence>
<dbReference type="EMBL" id="JANBOJ010000210">
    <property type="protein sequence ID" value="KAJ1720963.1"/>
    <property type="molecule type" value="Genomic_DNA"/>
</dbReference>
<name>A0A9W7XYG2_9FUNG</name>
<evidence type="ECO:0000313" key="2">
    <source>
        <dbReference type="Proteomes" id="UP001149813"/>
    </source>
</evidence>
<proteinExistence type="predicted"/>
<dbReference type="Proteomes" id="UP001149813">
    <property type="component" value="Unassembled WGS sequence"/>
</dbReference>
<dbReference type="AlphaFoldDB" id="A0A9W7XYG2"/>
<accession>A0A9W7XYG2</accession>
<evidence type="ECO:0000313" key="1">
    <source>
        <dbReference type="EMBL" id="KAJ1720963.1"/>
    </source>
</evidence>
<protein>
    <submittedName>
        <fullName evidence="1">Uncharacterized protein</fullName>
    </submittedName>
</protein>
<organism evidence="1 2">
    <name type="scientific">Coemansia erecta</name>
    <dbReference type="NCBI Taxonomy" id="147472"/>
    <lineage>
        <taxon>Eukaryota</taxon>
        <taxon>Fungi</taxon>
        <taxon>Fungi incertae sedis</taxon>
        <taxon>Zoopagomycota</taxon>
        <taxon>Kickxellomycotina</taxon>
        <taxon>Kickxellomycetes</taxon>
        <taxon>Kickxellales</taxon>
        <taxon>Kickxellaceae</taxon>
        <taxon>Coemansia</taxon>
    </lineage>
</organism>
<gene>
    <name evidence="1" type="ORF">LPJ53_004462</name>
</gene>
<comment type="caution">
    <text evidence="1">The sequence shown here is derived from an EMBL/GenBank/DDBJ whole genome shotgun (WGS) entry which is preliminary data.</text>
</comment>
<keyword evidence="2" id="KW-1185">Reference proteome</keyword>